<evidence type="ECO:0000256" key="3">
    <source>
        <dbReference type="ARBA" id="ARBA00022833"/>
    </source>
</evidence>
<evidence type="ECO:0000313" key="7">
    <source>
        <dbReference type="Proteomes" id="UP001143307"/>
    </source>
</evidence>
<organism evidence="6 7">
    <name type="scientific">Candidatus Seongchinamella marina</name>
    <dbReference type="NCBI Taxonomy" id="2518990"/>
    <lineage>
        <taxon>Bacteria</taxon>
        <taxon>Pseudomonadati</taxon>
        <taxon>Pseudomonadota</taxon>
        <taxon>Gammaproteobacteria</taxon>
        <taxon>Cellvibrionales</taxon>
        <taxon>Halieaceae</taxon>
        <taxon>Seongchinamella</taxon>
    </lineage>
</organism>
<dbReference type="PANTHER" id="PTHR33337">
    <property type="entry name" value="GFA DOMAIN-CONTAINING PROTEIN"/>
    <property type="match status" value="1"/>
</dbReference>
<evidence type="ECO:0000256" key="1">
    <source>
        <dbReference type="ARBA" id="ARBA00005495"/>
    </source>
</evidence>
<reference evidence="6" key="1">
    <citation type="submission" date="2019-02" db="EMBL/GenBank/DDBJ databases">
        <authorList>
            <person name="Li S.-H."/>
        </authorList>
    </citation>
    <scope>NUCLEOTIDE SEQUENCE</scope>
    <source>
        <strain evidence="6">IMCC8485</strain>
    </source>
</reference>
<dbReference type="SUPFAM" id="SSF51316">
    <property type="entry name" value="Mss4-like"/>
    <property type="match status" value="1"/>
</dbReference>
<accession>A0ABT3SXQ6</accession>
<name>A0ABT3SXQ6_9GAMM</name>
<dbReference type="PANTHER" id="PTHR33337:SF40">
    <property type="entry name" value="CENP-V_GFA DOMAIN-CONTAINING PROTEIN-RELATED"/>
    <property type="match status" value="1"/>
</dbReference>
<dbReference type="InterPro" id="IPR006913">
    <property type="entry name" value="CENP-V/GFA"/>
</dbReference>
<comment type="caution">
    <text evidence="6">The sequence shown here is derived from an EMBL/GenBank/DDBJ whole genome shotgun (WGS) entry which is preliminary data.</text>
</comment>
<keyword evidence="2" id="KW-0479">Metal-binding</keyword>
<dbReference type="InterPro" id="IPR011057">
    <property type="entry name" value="Mss4-like_sf"/>
</dbReference>
<keyword evidence="7" id="KW-1185">Reference proteome</keyword>
<evidence type="ECO:0000259" key="5">
    <source>
        <dbReference type="PROSITE" id="PS51891"/>
    </source>
</evidence>
<dbReference type="RefSeq" id="WP_279253496.1">
    <property type="nucleotide sequence ID" value="NZ_SHNP01000005.1"/>
</dbReference>
<dbReference type="EMBL" id="SHNP01000005">
    <property type="protein sequence ID" value="MCX2974781.1"/>
    <property type="molecule type" value="Genomic_DNA"/>
</dbReference>
<evidence type="ECO:0000256" key="2">
    <source>
        <dbReference type="ARBA" id="ARBA00022723"/>
    </source>
</evidence>
<dbReference type="Pfam" id="PF04828">
    <property type="entry name" value="GFA"/>
    <property type="match status" value="1"/>
</dbReference>
<dbReference type="PROSITE" id="PS51891">
    <property type="entry name" value="CENP_V_GFA"/>
    <property type="match status" value="1"/>
</dbReference>
<gene>
    <name evidence="6" type="ORF">EYC87_14405</name>
</gene>
<comment type="similarity">
    <text evidence="1">Belongs to the Gfa family.</text>
</comment>
<dbReference type="Gene3D" id="3.90.1590.10">
    <property type="entry name" value="glutathione-dependent formaldehyde- activating enzyme (gfa)"/>
    <property type="match status" value="1"/>
</dbReference>
<protein>
    <recommendedName>
        <fullName evidence="5">CENP-V/GFA domain-containing protein</fullName>
    </recommendedName>
</protein>
<feature type="domain" description="CENP-V/GFA" evidence="5">
    <location>
        <begin position="3"/>
        <end position="110"/>
    </location>
</feature>
<keyword evidence="4" id="KW-0456">Lyase</keyword>
<sequence>MRYSCQCPCGTTKYEVEGEPITRFYCHCTICQQQYDASFVDISLFKLNDVQLPEGHDISFAKYKRIGAVDRGRCPACDKPILSKMGEGEKAFAFVAARNCVNSEDLPPAEMHVFYGTRKENASDDLPKYKNAISSRYAFIKRML</sequence>
<keyword evidence="3" id="KW-0862">Zinc</keyword>
<evidence type="ECO:0000256" key="4">
    <source>
        <dbReference type="ARBA" id="ARBA00023239"/>
    </source>
</evidence>
<evidence type="ECO:0000313" key="6">
    <source>
        <dbReference type="EMBL" id="MCX2974781.1"/>
    </source>
</evidence>
<dbReference type="Proteomes" id="UP001143307">
    <property type="component" value="Unassembled WGS sequence"/>
</dbReference>
<proteinExistence type="inferred from homology"/>